<evidence type="ECO:0000313" key="3">
    <source>
        <dbReference type="Proteomes" id="UP000053558"/>
    </source>
</evidence>
<dbReference type="EMBL" id="JH711585">
    <property type="protein sequence ID" value="EIW76596.1"/>
    <property type="molecule type" value="Genomic_DNA"/>
</dbReference>
<reference evidence="3" key="1">
    <citation type="journal article" date="2012" name="Science">
        <title>The Paleozoic origin of enzymatic lignin decomposition reconstructed from 31 fungal genomes.</title>
        <authorList>
            <person name="Floudas D."/>
            <person name="Binder M."/>
            <person name="Riley R."/>
            <person name="Barry K."/>
            <person name="Blanchette R.A."/>
            <person name="Henrissat B."/>
            <person name="Martinez A.T."/>
            <person name="Otillar R."/>
            <person name="Spatafora J.W."/>
            <person name="Yadav J.S."/>
            <person name="Aerts A."/>
            <person name="Benoit I."/>
            <person name="Boyd A."/>
            <person name="Carlson A."/>
            <person name="Copeland A."/>
            <person name="Coutinho P.M."/>
            <person name="de Vries R.P."/>
            <person name="Ferreira P."/>
            <person name="Findley K."/>
            <person name="Foster B."/>
            <person name="Gaskell J."/>
            <person name="Glotzer D."/>
            <person name="Gorecki P."/>
            <person name="Heitman J."/>
            <person name="Hesse C."/>
            <person name="Hori C."/>
            <person name="Igarashi K."/>
            <person name="Jurgens J.A."/>
            <person name="Kallen N."/>
            <person name="Kersten P."/>
            <person name="Kohler A."/>
            <person name="Kuees U."/>
            <person name="Kumar T.K.A."/>
            <person name="Kuo A."/>
            <person name="LaButti K."/>
            <person name="Larrondo L.F."/>
            <person name="Lindquist E."/>
            <person name="Ling A."/>
            <person name="Lombard V."/>
            <person name="Lucas S."/>
            <person name="Lundell T."/>
            <person name="Martin R."/>
            <person name="McLaughlin D.J."/>
            <person name="Morgenstern I."/>
            <person name="Morin E."/>
            <person name="Murat C."/>
            <person name="Nagy L.G."/>
            <person name="Nolan M."/>
            <person name="Ohm R.A."/>
            <person name="Patyshakuliyeva A."/>
            <person name="Rokas A."/>
            <person name="Ruiz-Duenas F.J."/>
            <person name="Sabat G."/>
            <person name="Salamov A."/>
            <person name="Samejima M."/>
            <person name="Schmutz J."/>
            <person name="Slot J.C."/>
            <person name="St John F."/>
            <person name="Stenlid J."/>
            <person name="Sun H."/>
            <person name="Sun S."/>
            <person name="Syed K."/>
            <person name="Tsang A."/>
            <person name="Wiebenga A."/>
            <person name="Young D."/>
            <person name="Pisabarro A."/>
            <person name="Eastwood D.C."/>
            <person name="Martin F."/>
            <person name="Cullen D."/>
            <person name="Grigoriev I.V."/>
            <person name="Hibbett D.S."/>
        </authorList>
    </citation>
    <scope>NUCLEOTIDE SEQUENCE [LARGE SCALE GENOMIC DNA]</scope>
    <source>
        <strain evidence="3">RWD-64-598 SS2</strain>
    </source>
</reference>
<dbReference type="Pfam" id="PF13649">
    <property type="entry name" value="Methyltransf_25"/>
    <property type="match status" value="1"/>
</dbReference>
<dbReference type="GeneID" id="19209477"/>
<dbReference type="SUPFAM" id="SSF53335">
    <property type="entry name" value="S-adenosyl-L-methionine-dependent methyltransferases"/>
    <property type="match status" value="1"/>
</dbReference>
<dbReference type="PANTHER" id="PTHR43591:SF24">
    <property type="entry name" value="2-METHOXY-6-POLYPRENYL-1,4-BENZOQUINOL METHYLASE, MITOCHONDRIAL"/>
    <property type="match status" value="1"/>
</dbReference>
<feature type="domain" description="Methyltransferase" evidence="1">
    <location>
        <begin position="61"/>
        <end position="151"/>
    </location>
</feature>
<evidence type="ECO:0000313" key="2">
    <source>
        <dbReference type="EMBL" id="EIW76596.1"/>
    </source>
</evidence>
<keyword evidence="2" id="KW-0489">Methyltransferase</keyword>
<dbReference type="OMA" id="MEACEDD"/>
<dbReference type="PANTHER" id="PTHR43591">
    <property type="entry name" value="METHYLTRANSFERASE"/>
    <property type="match status" value="1"/>
</dbReference>
<comment type="caution">
    <text evidence="2">The sequence shown here is derived from an EMBL/GenBank/DDBJ whole genome shotgun (WGS) entry which is preliminary data.</text>
</comment>
<dbReference type="InterPro" id="IPR029063">
    <property type="entry name" value="SAM-dependent_MTases_sf"/>
</dbReference>
<dbReference type="OrthoDB" id="2013972at2759"/>
<protein>
    <submittedName>
        <fullName evidence="2">S-adenosyl-L-methionine-dependent methyltransferase</fullName>
    </submittedName>
</protein>
<evidence type="ECO:0000259" key="1">
    <source>
        <dbReference type="Pfam" id="PF13649"/>
    </source>
</evidence>
<proteinExistence type="predicted"/>
<dbReference type="RefSeq" id="XP_007772916.1">
    <property type="nucleotide sequence ID" value="XM_007774726.1"/>
</dbReference>
<keyword evidence="3" id="KW-1185">Reference proteome</keyword>
<dbReference type="Proteomes" id="UP000053558">
    <property type="component" value="Unassembled WGS sequence"/>
</dbReference>
<sequence>MTAPQGASQEQSSHIIPESAYVFSNDRQEGVRLDNQYKILKKSFGNNVLYTPVSLSSEAEVLDSGCGTEAWVKDMSHVFPLVKIIGIDMSTNLFPQNSANITFLKHSILSLPRTWTNKFDLVHQSVLFSALTISEWPIALAEILRVTKPGGSVQLMEPVFGIRADRHMYHVANALGRARNLLIDDRFGALKNMLKDVGCINVTMARSSFAPEEWSDEERMLARGTYISAIASIKDVLLGSGGTPGVETAEEFDELMEACEDDGPEVGSIDGPDYEAWAFYATKP</sequence>
<dbReference type="InterPro" id="IPR041698">
    <property type="entry name" value="Methyltransf_25"/>
</dbReference>
<name>A0A5M3MC36_CONPW</name>
<dbReference type="KEGG" id="cput:CONPUDRAFT_76230"/>
<dbReference type="Gene3D" id="3.40.50.150">
    <property type="entry name" value="Vaccinia Virus protein VP39"/>
    <property type="match status" value="1"/>
</dbReference>
<accession>A0A5M3MC36</accession>
<gene>
    <name evidence="2" type="ORF">CONPUDRAFT_76230</name>
</gene>
<dbReference type="AlphaFoldDB" id="A0A5M3MC36"/>
<keyword evidence="2" id="KW-0808">Transferase</keyword>
<dbReference type="GO" id="GO:0032259">
    <property type="term" value="P:methylation"/>
    <property type="evidence" value="ECO:0007669"/>
    <property type="project" value="UniProtKB-KW"/>
</dbReference>
<dbReference type="GO" id="GO:0008168">
    <property type="term" value="F:methyltransferase activity"/>
    <property type="evidence" value="ECO:0007669"/>
    <property type="project" value="UniProtKB-KW"/>
</dbReference>
<organism evidence="2 3">
    <name type="scientific">Coniophora puteana (strain RWD-64-598)</name>
    <name type="common">Brown rot fungus</name>
    <dbReference type="NCBI Taxonomy" id="741705"/>
    <lineage>
        <taxon>Eukaryota</taxon>
        <taxon>Fungi</taxon>
        <taxon>Dikarya</taxon>
        <taxon>Basidiomycota</taxon>
        <taxon>Agaricomycotina</taxon>
        <taxon>Agaricomycetes</taxon>
        <taxon>Agaricomycetidae</taxon>
        <taxon>Boletales</taxon>
        <taxon>Coniophorineae</taxon>
        <taxon>Coniophoraceae</taxon>
        <taxon>Coniophora</taxon>
    </lineage>
</organism>